<comment type="caution">
    <text evidence="13">The sequence shown here is derived from an EMBL/GenBank/DDBJ whole genome shotgun (WGS) entry which is preliminary data.</text>
</comment>
<dbReference type="Gene3D" id="1.10.246.80">
    <property type="match status" value="1"/>
</dbReference>
<name>A0A949K060_9FIRM</name>
<dbReference type="GO" id="GO:0004810">
    <property type="term" value="F:CCA tRNA nucleotidyltransferase activity"/>
    <property type="evidence" value="ECO:0007669"/>
    <property type="project" value="UniProtKB-EC"/>
</dbReference>
<dbReference type="GO" id="GO:0000049">
    <property type="term" value="F:tRNA binding"/>
    <property type="evidence" value="ECO:0007669"/>
    <property type="project" value="TreeGrafter"/>
</dbReference>
<evidence type="ECO:0000256" key="5">
    <source>
        <dbReference type="ARBA" id="ARBA00022723"/>
    </source>
</evidence>
<dbReference type="InterPro" id="IPR043519">
    <property type="entry name" value="NT_sf"/>
</dbReference>
<dbReference type="InterPro" id="IPR032810">
    <property type="entry name" value="CCA-adding_enz_C"/>
</dbReference>
<dbReference type="GO" id="GO:0000166">
    <property type="term" value="F:nucleotide binding"/>
    <property type="evidence" value="ECO:0007669"/>
    <property type="project" value="UniProtKB-KW"/>
</dbReference>
<keyword evidence="3" id="KW-0819">tRNA processing</keyword>
<dbReference type="PANTHER" id="PTHR46173:SF1">
    <property type="entry name" value="CCA TRNA NUCLEOTIDYLTRANSFERASE 1, MITOCHONDRIAL"/>
    <property type="match status" value="1"/>
</dbReference>
<evidence type="ECO:0000259" key="11">
    <source>
        <dbReference type="Pfam" id="PF12627"/>
    </source>
</evidence>
<keyword evidence="4 13" id="KW-0548">Nucleotidyltransferase</keyword>
<dbReference type="Proteomes" id="UP000712157">
    <property type="component" value="Unassembled WGS sequence"/>
</dbReference>
<dbReference type="SUPFAM" id="SSF81301">
    <property type="entry name" value="Nucleotidyltransferase"/>
    <property type="match status" value="1"/>
</dbReference>
<evidence type="ECO:0000256" key="3">
    <source>
        <dbReference type="ARBA" id="ARBA00022694"/>
    </source>
</evidence>
<dbReference type="PANTHER" id="PTHR46173">
    <property type="entry name" value="CCA TRNA NUCLEOTIDYLTRANSFERASE 1, MITOCHONDRIAL"/>
    <property type="match status" value="1"/>
</dbReference>
<dbReference type="GO" id="GO:0046872">
    <property type="term" value="F:metal ion binding"/>
    <property type="evidence" value="ECO:0007669"/>
    <property type="project" value="UniProtKB-KW"/>
</dbReference>
<keyword evidence="7" id="KW-0460">Magnesium</keyword>
<dbReference type="InterPro" id="IPR050264">
    <property type="entry name" value="Bact_CCA-adding_enz_type3_sf"/>
</dbReference>
<gene>
    <name evidence="13" type="ORF">KTH89_07420</name>
</gene>
<dbReference type="EMBL" id="JAHQCW010000009">
    <property type="protein sequence ID" value="MBU9736360.1"/>
    <property type="molecule type" value="Genomic_DNA"/>
</dbReference>
<sequence length="445" mass="50816">MKIQLPAKVSTILQTLAAEGHEAFAVGGCVRDSILGKEPGDWDITTSATPFQVKQIFERTIDTGIQHGTVTVRLNKENFEVTTYRIDGEYEDSRHPKEVKFTKKLEEDLKRRDFTVNAMAYNDEAGLIDLFGGLDDLQHQTIRCVGDPAERFDEDALRILRAVRFAAQLGFRIEKDTCRAIRRMASNLVYISVERIQTELVKLLVSDHPETLMQAYEMGITAVILPEFDACMKLVQNHPDYSYNVGEHLLKAVRLVPPDKVLRLTMLLHDAAKPVTRTTDADGTDHFYKHAVQGERMARTILNRLRFDNDTVHAVSHLIKYHDYQVAPNARSIRRAMNQIGPEYFPCFLQVRRADYLSQNPALIRARLVKFAQINSLYETVLEKRQCVILQDLAVDGKDLLAIGYPQGRLVGEALRKLLNMVLDNPEYNNREYLLERASEFLRDA</sequence>
<dbReference type="EC" id="2.7.7.72" evidence="13"/>
<keyword evidence="8 9" id="KW-0694">RNA-binding</keyword>
<evidence type="ECO:0000256" key="7">
    <source>
        <dbReference type="ARBA" id="ARBA00022842"/>
    </source>
</evidence>
<feature type="domain" description="tRNA nucleotidyltransferase/poly(A) polymerase RNA and SrmB- binding" evidence="11">
    <location>
        <begin position="170"/>
        <end position="231"/>
    </location>
</feature>
<evidence type="ECO:0000259" key="12">
    <source>
        <dbReference type="Pfam" id="PF13735"/>
    </source>
</evidence>
<accession>A0A949K060</accession>
<dbReference type="NCBIfam" id="NF009814">
    <property type="entry name" value="PRK13299.1"/>
    <property type="match status" value="1"/>
</dbReference>
<evidence type="ECO:0000256" key="9">
    <source>
        <dbReference type="RuleBase" id="RU003953"/>
    </source>
</evidence>
<dbReference type="GO" id="GO:0008033">
    <property type="term" value="P:tRNA processing"/>
    <property type="evidence" value="ECO:0007669"/>
    <property type="project" value="UniProtKB-KW"/>
</dbReference>
<evidence type="ECO:0000313" key="14">
    <source>
        <dbReference type="Proteomes" id="UP000712157"/>
    </source>
</evidence>
<reference evidence="13" key="1">
    <citation type="submission" date="2021-06" db="EMBL/GenBank/DDBJ databases">
        <title>Description of novel taxa of the family Lachnospiraceae.</title>
        <authorList>
            <person name="Chaplin A.V."/>
            <person name="Sokolova S.R."/>
            <person name="Pikina A.P."/>
            <person name="Korzhanova M."/>
            <person name="Belova V."/>
            <person name="Korostin D."/>
            <person name="Efimov B.A."/>
        </authorList>
    </citation>
    <scope>NUCLEOTIDE SEQUENCE</scope>
    <source>
        <strain evidence="13">ASD5720</strain>
    </source>
</reference>
<comment type="cofactor">
    <cofactor evidence="1">
        <name>Mg(2+)</name>
        <dbReference type="ChEBI" id="CHEBI:18420"/>
    </cofactor>
</comment>
<dbReference type="SUPFAM" id="SSF81891">
    <property type="entry name" value="Poly A polymerase C-terminal region-like"/>
    <property type="match status" value="1"/>
</dbReference>
<dbReference type="Gene3D" id="3.30.460.10">
    <property type="entry name" value="Beta Polymerase, domain 2"/>
    <property type="match status" value="1"/>
</dbReference>
<evidence type="ECO:0000256" key="1">
    <source>
        <dbReference type="ARBA" id="ARBA00001946"/>
    </source>
</evidence>
<dbReference type="Pfam" id="PF01743">
    <property type="entry name" value="PolyA_pol"/>
    <property type="match status" value="1"/>
</dbReference>
<dbReference type="InterPro" id="IPR002646">
    <property type="entry name" value="PolA_pol_head_dom"/>
</dbReference>
<dbReference type="RefSeq" id="WP_238721232.1">
    <property type="nucleotide sequence ID" value="NZ_JAHQCW010000009.1"/>
</dbReference>
<dbReference type="AlphaFoldDB" id="A0A949K060"/>
<feature type="domain" description="CCA-adding enzyme C-terminal" evidence="12">
    <location>
        <begin position="295"/>
        <end position="437"/>
    </location>
</feature>
<evidence type="ECO:0000313" key="13">
    <source>
        <dbReference type="EMBL" id="MBU9736360.1"/>
    </source>
</evidence>
<keyword evidence="14" id="KW-1185">Reference proteome</keyword>
<evidence type="ECO:0000256" key="2">
    <source>
        <dbReference type="ARBA" id="ARBA00022679"/>
    </source>
</evidence>
<keyword evidence="6" id="KW-0547">Nucleotide-binding</keyword>
<organism evidence="13 14">
    <name type="scientific">Diplocloster agilis</name>
    <dbReference type="NCBI Taxonomy" id="2850323"/>
    <lineage>
        <taxon>Bacteria</taxon>
        <taxon>Bacillati</taxon>
        <taxon>Bacillota</taxon>
        <taxon>Clostridia</taxon>
        <taxon>Lachnospirales</taxon>
        <taxon>Lachnospiraceae</taxon>
        <taxon>Diplocloster</taxon>
    </lineage>
</organism>
<comment type="similarity">
    <text evidence="9">Belongs to the tRNA nucleotidyltransferase/poly(A) polymerase family.</text>
</comment>
<feature type="domain" description="Poly A polymerase head" evidence="10">
    <location>
        <begin position="24"/>
        <end position="143"/>
    </location>
</feature>
<dbReference type="Pfam" id="PF13735">
    <property type="entry name" value="tRNA_NucTran2_2"/>
    <property type="match status" value="1"/>
</dbReference>
<keyword evidence="5" id="KW-0479">Metal-binding</keyword>
<dbReference type="Gene3D" id="1.10.3090.10">
    <property type="entry name" value="cca-adding enzyme, domain 2"/>
    <property type="match status" value="1"/>
</dbReference>
<evidence type="ECO:0000256" key="4">
    <source>
        <dbReference type="ARBA" id="ARBA00022695"/>
    </source>
</evidence>
<protein>
    <submittedName>
        <fullName evidence="13">CCA tRNA nucleotidyltransferase</fullName>
        <ecNumber evidence="13">2.7.7.72</ecNumber>
    </submittedName>
</protein>
<keyword evidence="2 9" id="KW-0808">Transferase</keyword>
<evidence type="ECO:0000256" key="8">
    <source>
        <dbReference type="ARBA" id="ARBA00022884"/>
    </source>
</evidence>
<dbReference type="InterPro" id="IPR032828">
    <property type="entry name" value="PolyA_RNA-bd"/>
</dbReference>
<proteinExistence type="inferred from homology"/>
<evidence type="ECO:0000259" key="10">
    <source>
        <dbReference type="Pfam" id="PF01743"/>
    </source>
</evidence>
<dbReference type="Pfam" id="PF12627">
    <property type="entry name" value="PolyA_pol_RNAbd"/>
    <property type="match status" value="1"/>
</dbReference>
<dbReference type="CDD" id="cd05398">
    <property type="entry name" value="NT_ClassII-CCAase"/>
    <property type="match status" value="1"/>
</dbReference>
<evidence type="ECO:0000256" key="6">
    <source>
        <dbReference type="ARBA" id="ARBA00022741"/>
    </source>
</evidence>